<feature type="transmembrane region" description="Helical" evidence="7">
    <location>
        <begin position="383"/>
        <end position="402"/>
    </location>
</feature>
<dbReference type="GO" id="GO:0005886">
    <property type="term" value="C:plasma membrane"/>
    <property type="evidence" value="ECO:0007669"/>
    <property type="project" value="UniProtKB-SubCell"/>
</dbReference>
<feature type="transmembrane region" description="Helical" evidence="7">
    <location>
        <begin position="167"/>
        <end position="187"/>
    </location>
</feature>
<feature type="transmembrane region" description="Helical" evidence="7">
    <location>
        <begin position="42"/>
        <end position="62"/>
    </location>
</feature>
<feature type="transmembrane region" description="Helical" evidence="7">
    <location>
        <begin position="142"/>
        <end position="161"/>
    </location>
</feature>
<dbReference type="EMBL" id="PKOZ01000001">
    <property type="protein sequence ID" value="PQD96954.1"/>
    <property type="molecule type" value="Genomic_DNA"/>
</dbReference>
<feature type="transmembrane region" description="Helical" evidence="7">
    <location>
        <begin position="12"/>
        <end position="36"/>
    </location>
</feature>
<evidence type="ECO:0000313" key="10">
    <source>
        <dbReference type="Proteomes" id="UP000239663"/>
    </source>
</evidence>
<dbReference type="RefSeq" id="WP_104848049.1">
    <property type="nucleotide sequence ID" value="NZ_PKOZ01000001.1"/>
</dbReference>
<evidence type="ECO:0000259" key="8">
    <source>
        <dbReference type="PROSITE" id="PS50850"/>
    </source>
</evidence>
<dbReference type="InterPro" id="IPR020846">
    <property type="entry name" value="MFS_dom"/>
</dbReference>
<dbReference type="AlphaFoldDB" id="A0A2S7N4J5"/>
<dbReference type="Pfam" id="PF07690">
    <property type="entry name" value="MFS_1"/>
    <property type="match status" value="1"/>
</dbReference>
<dbReference type="PANTHER" id="PTHR23517:SF3">
    <property type="entry name" value="INTEGRAL MEMBRANE TRANSPORT PROTEIN"/>
    <property type="match status" value="1"/>
</dbReference>
<accession>A0A2S7N4J5</accession>
<feature type="transmembrane region" description="Helical" evidence="7">
    <location>
        <begin position="351"/>
        <end position="377"/>
    </location>
</feature>
<dbReference type="InterPro" id="IPR011701">
    <property type="entry name" value="MFS"/>
</dbReference>
<evidence type="ECO:0000256" key="3">
    <source>
        <dbReference type="ARBA" id="ARBA00022475"/>
    </source>
</evidence>
<evidence type="ECO:0000256" key="6">
    <source>
        <dbReference type="ARBA" id="ARBA00023136"/>
    </source>
</evidence>
<feature type="transmembrane region" description="Helical" evidence="7">
    <location>
        <begin position="314"/>
        <end position="331"/>
    </location>
</feature>
<keyword evidence="5 7" id="KW-1133">Transmembrane helix</keyword>
<proteinExistence type="predicted"/>
<sequence>MNFKNLPQNIKVRLITSFFNRAASSAIMPFMALYLAAELNKIWAGIFLICTVVITFAANLVGGYISDRFKRKKVLLATSSLNTVMLVLMTISLFPNDDWIILFAASYVGYMITSSLGRPCMQAIIMDSTTPDNRRAVYAIDYWQVNLSMAIGAAMGGLFFLHYQKELFMVLSFISLMIIFAYHIWLIDTHQPVQKSQRPNIFLDVIENYKVALADKQYVKLVLGFTLILSAEFSLNSYIGVRLSETFKPVSIGGFKAEGVHMLSMLNILNMASVVLLTFFVTKLASRFTNRSVLLTGLIIYGIGYAVITSADTWYVLLLFGFIATIGELLYSPVYTTEQANLIPADKRGSYSAFAGAAYNGADLMARFSIILGAYLIPTMMSVYIGLIVTCGILLIYIALYGKHALMKTEKMVKVSH</sequence>
<dbReference type="InterPro" id="IPR050171">
    <property type="entry name" value="MFS_Transporters"/>
</dbReference>
<dbReference type="Gene3D" id="1.20.1250.20">
    <property type="entry name" value="MFS general substrate transporter like domains"/>
    <property type="match status" value="2"/>
</dbReference>
<evidence type="ECO:0000256" key="7">
    <source>
        <dbReference type="SAM" id="Phobius"/>
    </source>
</evidence>
<keyword evidence="4 7" id="KW-0812">Transmembrane</keyword>
<keyword evidence="6 7" id="KW-0472">Membrane</keyword>
<protein>
    <submittedName>
        <fullName evidence="9">MFS transporter</fullName>
    </submittedName>
</protein>
<dbReference type="PROSITE" id="PS50850">
    <property type="entry name" value="MFS"/>
    <property type="match status" value="1"/>
</dbReference>
<evidence type="ECO:0000313" key="9">
    <source>
        <dbReference type="EMBL" id="PQD96954.1"/>
    </source>
</evidence>
<dbReference type="PANTHER" id="PTHR23517">
    <property type="entry name" value="RESISTANCE PROTEIN MDTM, PUTATIVE-RELATED-RELATED"/>
    <property type="match status" value="1"/>
</dbReference>
<keyword evidence="3" id="KW-1003">Cell membrane</keyword>
<feature type="transmembrane region" description="Helical" evidence="7">
    <location>
        <begin position="100"/>
        <end position="121"/>
    </location>
</feature>
<comment type="caution">
    <text evidence="9">The sequence shown here is derived from an EMBL/GenBank/DDBJ whole genome shotgun (WGS) entry which is preliminary data.</text>
</comment>
<feature type="transmembrane region" description="Helical" evidence="7">
    <location>
        <begin position="292"/>
        <end position="308"/>
    </location>
</feature>
<dbReference type="CDD" id="cd17329">
    <property type="entry name" value="MFS_MdtH_MDR_like"/>
    <property type="match status" value="1"/>
</dbReference>
<evidence type="ECO:0000256" key="2">
    <source>
        <dbReference type="ARBA" id="ARBA00022448"/>
    </source>
</evidence>
<keyword evidence="10" id="KW-1185">Reference proteome</keyword>
<evidence type="ECO:0000256" key="4">
    <source>
        <dbReference type="ARBA" id="ARBA00022692"/>
    </source>
</evidence>
<feature type="domain" description="Major facilitator superfamily (MFS) profile" evidence="8">
    <location>
        <begin position="1"/>
        <end position="404"/>
    </location>
</feature>
<keyword evidence="2" id="KW-0813">Transport</keyword>
<dbReference type="SUPFAM" id="SSF103473">
    <property type="entry name" value="MFS general substrate transporter"/>
    <property type="match status" value="1"/>
</dbReference>
<dbReference type="Proteomes" id="UP000239663">
    <property type="component" value="Unassembled WGS sequence"/>
</dbReference>
<evidence type="ECO:0000256" key="1">
    <source>
        <dbReference type="ARBA" id="ARBA00004651"/>
    </source>
</evidence>
<gene>
    <name evidence="9" type="ORF">CYL18_03490</name>
</gene>
<dbReference type="InterPro" id="IPR036259">
    <property type="entry name" value="MFS_trans_sf"/>
</dbReference>
<feature type="transmembrane region" description="Helical" evidence="7">
    <location>
        <begin position="259"/>
        <end position="280"/>
    </location>
</feature>
<name>A0A2S7N4J5_9BACI</name>
<dbReference type="OrthoDB" id="9793283at2"/>
<dbReference type="GO" id="GO:0022857">
    <property type="term" value="F:transmembrane transporter activity"/>
    <property type="evidence" value="ECO:0007669"/>
    <property type="project" value="InterPro"/>
</dbReference>
<organism evidence="9 10">
    <name type="scientific">Pradoshia eiseniae</name>
    <dbReference type="NCBI Taxonomy" id="2064768"/>
    <lineage>
        <taxon>Bacteria</taxon>
        <taxon>Bacillati</taxon>
        <taxon>Bacillota</taxon>
        <taxon>Bacilli</taxon>
        <taxon>Bacillales</taxon>
        <taxon>Bacillaceae</taxon>
        <taxon>Pradoshia</taxon>
    </lineage>
</organism>
<evidence type="ECO:0000256" key="5">
    <source>
        <dbReference type="ARBA" id="ARBA00022989"/>
    </source>
</evidence>
<comment type="subcellular location">
    <subcellularLocation>
        <location evidence="1">Cell membrane</location>
        <topology evidence="1">Multi-pass membrane protein</topology>
    </subcellularLocation>
</comment>
<feature type="transmembrane region" description="Helical" evidence="7">
    <location>
        <begin position="218"/>
        <end position="239"/>
    </location>
</feature>
<reference evidence="9 10" key="1">
    <citation type="submission" date="2017-12" db="EMBL/GenBank/DDBJ databases">
        <title>Taxonomic description and draft genome of Pradoshia cofamensis Gen. nov., sp. nov., a thermotolerant bacillale isolated from anterior gut of earthworm Eisenia fetida.</title>
        <authorList>
            <person name="Saha T."/>
            <person name="Chakraborty R."/>
        </authorList>
    </citation>
    <scope>NUCLEOTIDE SEQUENCE [LARGE SCALE GENOMIC DNA]</scope>
    <source>
        <strain evidence="9 10">EAG3</strain>
    </source>
</reference>
<feature type="transmembrane region" description="Helical" evidence="7">
    <location>
        <begin position="74"/>
        <end position="94"/>
    </location>
</feature>